<dbReference type="Gene3D" id="1.10.10.10">
    <property type="entry name" value="Winged helix-like DNA-binding domain superfamily/Winged helix DNA-binding domain"/>
    <property type="match status" value="1"/>
</dbReference>
<dbReference type="Proteomes" id="UP001204562">
    <property type="component" value="Unassembled WGS sequence"/>
</dbReference>
<dbReference type="EMBL" id="JANFYS010000014">
    <property type="protein sequence ID" value="MCQ4770438.1"/>
    <property type="molecule type" value="Genomic_DNA"/>
</dbReference>
<dbReference type="Gene3D" id="1.10.1740.10">
    <property type="match status" value="1"/>
</dbReference>
<dbReference type="InterPro" id="IPR036388">
    <property type="entry name" value="WH-like_DNA-bd_sf"/>
</dbReference>
<evidence type="ECO:0000256" key="2">
    <source>
        <dbReference type="ARBA" id="ARBA00023015"/>
    </source>
</evidence>
<evidence type="ECO:0000313" key="9">
    <source>
        <dbReference type="Proteomes" id="UP001204562"/>
    </source>
</evidence>
<dbReference type="GO" id="GO:0006352">
    <property type="term" value="P:DNA-templated transcription initiation"/>
    <property type="evidence" value="ECO:0007669"/>
    <property type="project" value="InterPro"/>
</dbReference>
<dbReference type="InterPro" id="IPR014284">
    <property type="entry name" value="RNA_pol_sigma-70_dom"/>
</dbReference>
<dbReference type="PANTHER" id="PTHR43133:SF8">
    <property type="entry name" value="RNA POLYMERASE SIGMA FACTOR HI_1459-RELATED"/>
    <property type="match status" value="1"/>
</dbReference>
<dbReference type="CDD" id="cd06171">
    <property type="entry name" value="Sigma70_r4"/>
    <property type="match status" value="1"/>
</dbReference>
<dbReference type="PANTHER" id="PTHR43133">
    <property type="entry name" value="RNA POLYMERASE ECF-TYPE SIGMA FACTO"/>
    <property type="match status" value="1"/>
</dbReference>
<accession>A0AAW5JM72</accession>
<dbReference type="InterPro" id="IPR039425">
    <property type="entry name" value="RNA_pol_sigma-70-like"/>
</dbReference>
<dbReference type="InterPro" id="IPR013325">
    <property type="entry name" value="RNA_pol_sigma_r2"/>
</dbReference>
<evidence type="ECO:0000256" key="4">
    <source>
        <dbReference type="ARBA" id="ARBA00023125"/>
    </source>
</evidence>
<dbReference type="GO" id="GO:0003677">
    <property type="term" value="F:DNA binding"/>
    <property type="evidence" value="ECO:0007669"/>
    <property type="project" value="UniProtKB-KW"/>
</dbReference>
<evidence type="ECO:0000313" key="8">
    <source>
        <dbReference type="EMBL" id="MCQ4770438.1"/>
    </source>
</evidence>
<evidence type="ECO:0000256" key="1">
    <source>
        <dbReference type="ARBA" id="ARBA00010641"/>
    </source>
</evidence>
<keyword evidence="5" id="KW-0804">Transcription</keyword>
<dbReference type="InterPro" id="IPR013324">
    <property type="entry name" value="RNA_pol_sigma_r3/r4-like"/>
</dbReference>
<evidence type="ECO:0000259" key="7">
    <source>
        <dbReference type="Pfam" id="PF08281"/>
    </source>
</evidence>
<gene>
    <name evidence="8" type="ORF">NE579_08175</name>
</gene>
<protein>
    <submittedName>
        <fullName evidence="8">Sigma-70 family RNA polymerase sigma factor</fullName>
    </submittedName>
</protein>
<keyword evidence="2" id="KW-0805">Transcription regulation</keyword>
<evidence type="ECO:0000256" key="3">
    <source>
        <dbReference type="ARBA" id="ARBA00023082"/>
    </source>
</evidence>
<dbReference type="Pfam" id="PF08281">
    <property type="entry name" value="Sigma70_r4_2"/>
    <property type="match status" value="1"/>
</dbReference>
<dbReference type="InterPro" id="IPR013249">
    <property type="entry name" value="RNA_pol_sigma70_r4_t2"/>
</dbReference>
<proteinExistence type="inferred from homology"/>
<dbReference type="SUPFAM" id="SSF88659">
    <property type="entry name" value="Sigma3 and sigma4 domains of RNA polymerase sigma factors"/>
    <property type="match status" value="1"/>
</dbReference>
<dbReference type="NCBIfam" id="TIGR02937">
    <property type="entry name" value="sigma70-ECF"/>
    <property type="match status" value="1"/>
</dbReference>
<name>A0AAW5JM72_9FIRM</name>
<evidence type="ECO:0000256" key="5">
    <source>
        <dbReference type="ARBA" id="ARBA00023163"/>
    </source>
</evidence>
<evidence type="ECO:0000259" key="6">
    <source>
        <dbReference type="Pfam" id="PF04542"/>
    </source>
</evidence>
<feature type="domain" description="RNA polymerase sigma-70 region 2" evidence="6">
    <location>
        <begin position="20"/>
        <end position="90"/>
    </location>
</feature>
<comment type="similarity">
    <text evidence="1">Belongs to the sigma-70 factor family. ECF subfamily.</text>
</comment>
<sequence>MLTYLMLLEEDADKACFQQLYERYRGPMYRTALRYLKDEGRAQDAVHDAFVKIALHFQKISALSCMEMGSYIVTIVENRCIEILRKEKRRLDWDEDWDIPAPSGAEDEAGYRRLVALVDSMPETYREVLTLRFVLEWSNKEIARTLGLSVQAVNTRISRGRAMLIQRLKEEGYDYDRT</sequence>
<keyword evidence="4" id="KW-0238">DNA-binding</keyword>
<feature type="domain" description="RNA polymerase sigma factor 70 region 4 type 2" evidence="7">
    <location>
        <begin position="112"/>
        <end position="164"/>
    </location>
</feature>
<dbReference type="SUPFAM" id="SSF88946">
    <property type="entry name" value="Sigma2 domain of RNA polymerase sigma factors"/>
    <property type="match status" value="1"/>
</dbReference>
<dbReference type="RefSeq" id="WP_256303907.1">
    <property type="nucleotide sequence ID" value="NZ_JANFYS010000014.1"/>
</dbReference>
<dbReference type="Pfam" id="PF04542">
    <property type="entry name" value="Sigma70_r2"/>
    <property type="match status" value="1"/>
</dbReference>
<comment type="caution">
    <text evidence="8">The sequence shown here is derived from an EMBL/GenBank/DDBJ whole genome shotgun (WGS) entry which is preliminary data.</text>
</comment>
<dbReference type="GO" id="GO:0016987">
    <property type="term" value="F:sigma factor activity"/>
    <property type="evidence" value="ECO:0007669"/>
    <property type="project" value="UniProtKB-KW"/>
</dbReference>
<dbReference type="InterPro" id="IPR007627">
    <property type="entry name" value="RNA_pol_sigma70_r2"/>
</dbReference>
<organism evidence="8 9">
    <name type="scientific">Intestinimonas massiliensis</name>
    <name type="common">ex Afouda et al. 2020</name>
    <dbReference type="NCBI Taxonomy" id="1673721"/>
    <lineage>
        <taxon>Bacteria</taxon>
        <taxon>Bacillati</taxon>
        <taxon>Bacillota</taxon>
        <taxon>Clostridia</taxon>
        <taxon>Eubacteriales</taxon>
        <taxon>Intestinimonas</taxon>
    </lineage>
</organism>
<dbReference type="AlphaFoldDB" id="A0AAW5JM72"/>
<reference evidence="8" key="1">
    <citation type="submission" date="2022-06" db="EMBL/GenBank/DDBJ databases">
        <title>Isolation of gut microbiota from human fecal samples.</title>
        <authorList>
            <person name="Pamer E.G."/>
            <person name="Barat B."/>
            <person name="Waligurski E."/>
            <person name="Medina S."/>
            <person name="Paddock L."/>
            <person name="Mostad J."/>
        </authorList>
    </citation>
    <scope>NUCLEOTIDE SEQUENCE</scope>
    <source>
        <strain evidence="8">DFI.9.91</strain>
    </source>
</reference>
<keyword evidence="3" id="KW-0731">Sigma factor</keyword>